<evidence type="ECO:0000256" key="3">
    <source>
        <dbReference type="ARBA" id="ARBA00022576"/>
    </source>
</evidence>
<dbReference type="InterPro" id="IPR006222">
    <property type="entry name" value="GCVT_N"/>
</dbReference>
<feature type="domain" description="GCVT N-terminal" evidence="9">
    <location>
        <begin position="10"/>
        <end position="263"/>
    </location>
</feature>
<keyword evidence="4 7" id="KW-0808">Transferase</keyword>
<dbReference type="InterPro" id="IPR006223">
    <property type="entry name" value="GcvT"/>
</dbReference>
<evidence type="ECO:0000256" key="6">
    <source>
        <dbReference type="ARBA" id="ARBA00047665"/>
    </source>
</evidence>
<accession>A0A3R9PHQ9</accession>
<dbReference type="HAMAP" id="MF_00259">
    <property type="entry name" value="GcvT"/>
    <property type="match status" value="1"/>
</dbReference>
<gene>
    <name evidence="7 11" type="primary">gcvT</name>
    <name evidence="11" type="ORF">D7Z54_23610</name>
</gene>
<dbReference type="GO" id="GO:0008168">
    <property type="term" value="F:methyltransferase activity"/>
    <property type="evidence" value="ECO:0007669"/>
    <property type="project" value="UniProtKB-KW"/>
</dbReference>
<dbReference type="Gene3D" id="3.30.1360.120">
    <property type="entry name" value="Probable tRNA modification gtpase trme, domain 1"/>
    <property type="match status" value="1"/>
</dbReference>
<evidence type="ECO:0000256" key="5">
    <source>
        <dbReference type="ARBA" id="ARBA00031395"/>
    </source>
</evidence>
<dbReference type="EC" id="2.1.2.10" evidence="2 7"/>
<dbReference type="PANTHER" id="PTHR43757:SF2">
    <property type="entry name" value="AMINOMETHYLTRANSFERASE, MITOCHONDRIAL"/>
    <property type="match status" value="1"/>
</dbReference>
<reference evidence="11 12" key="1">
    <citation type="submission" date="2018-10" db="EMBL/GenBank/DDBJ databases">
        <title>Draft genome sequence of Bacillus salarius IM0101, isolated from a hypersaline soil in Inner Mongolia, China.</title>
        <authorList>
            <person name="Yamprayoonswat W."/>
            <person name="Boonvisut S."/>
            <person name="Jumpathong W."/>
            <person name="Sittihan S."/>
            <person name="Ruangsuj P."/>
            <person name="Wanthongcharoen S."/>
            <person name="Thongpramul N."/>
            <person name="Pimmason S."/>
            <person name="Yu B."/>
            <person name="Yasawong M."/>
        </authorList>
    </citation>
    <scope>NUCLEOTIDE SEQUENCE [LARGE SCALE GENOMIC DNA]</scope>
    <source>
        <strain evidence="11 12">IM0101</strain>
    </source>
</reference>
<evidence type="ECO:0000256" key="4">
    <source>
        <dbReference type="ARBA" id="ARBA00022679"/>
    </source>
</evidence>
<comment type="catalytic activity">
    <reaction evidence="6 7">
        <text>N(6)-[(R)-S(8)-aminomethyldihydrolipoyl]-L-lysyl-[protein] + (6S)-5,6,7,8-tetrahydrofolate = N(6)-[(R)-dihydrolipoyl]-L-lysyl-[protein] + (6R)-5,10-methylene-5,6,7,8-tetrahydrofolate + NH4(+)</text>
        <dbReference type="Rhea" id="RHEA:16945"/>
        <dbReference type="Rhea" id="RHEA-COMP:10475"/>
        <dbReference type="Rhea" id="RHEA-COMP:10492"/>
        <dbReference type="ChEBI" id="CHEBI:15636"/>
        <dbReference type="ChEBI" id="CHEBI:28938"/>
        <dbReference type="ChEBI" id="CHEBI:57453"/>
        <dbReference type="ChEBI" id="CHEBI:83100"/>
        <dbReference type="ChEBI" id="CHEBI:83143"/>
        <dbReference type="EC" id="2.1.2.10"/>
    </reaction>
</comment>
<evidence type="ECO:0000259" key="10">
    <source>
        <dbReference type="Pfam" id="PF08669"/>
    </source>
</evidence>
<dbReference type="RefSeq" id="WP_125559687.1">
    <property type="nucleotide sequence ID" value="NZ_RBVX01000030.1"/>
</dbReference>
<dbReference type="SUPFAM" id="SSF103025">
    <property type="entry name" value="Folate-binding domain"/>
    <property type="match status" value="1"/>
</dbReference>
<dbReference type="PIRSF" id="PIRSF006487">
    <property type="entry name" value="GcvT"/>
    <property type="match status" value="1"/>
</dbReference>
<dbReference type="GO" id="GO:0019464">
    <property type="term" value="P:glycine decarboxylation via glycine cleavage system"/>
    <property type="evidence" value="ECO:0007669"/>
    <property type="project" value="UniProtKB-UniRule"/>
</dbReference>
<proteinExistence type="inferred from homology"/>
<dbReference type="InterPro" id="IPR029043">
    <property type="entry name" value="GcvT/YgfZ_C"/>
</dbReference>
<evidence type="ECO:0000256" key="8">
    <source>
        <dbReference type="PIRSR" id="PIRSR006487-1"/>
    </source>
</evidence>
<dbReference type="OrthoDB" id="9774591at2"/>
<sequence length="362" mass="40934">MNSIKRTSIYPLYKKYGAKKVEFGGWQMPVYFSSIKEEHHAVRRKAGLFDVSHMGEAIVEGRDAYSFLQYIMTNDLAKLKPGKVMYTVFCNEKGGVVDDLLIYQLDELSYMLVLNASNTKKDLDFLRKHALQNMEIKNMTDDYSLLAIQGPKAEDVLQRLTTINTRAIAPFHFQNNIYLNNVNCIVSRTGYTGEDGFELYCKSDDAPTLWESIIYENKDVLPCGLGARDTLRFEACLPLYGQEIDETISPLEAGLAFAVKFQKKHDFIGKEALLQEKETGVSRQLIGLEMMEQGIPRSGYKVLNENKEIIGNITSGTHSPTLGLNVGIALVEKASVTESCYVQVRHKTLQAKTRPLPFFKKR</sequence>
<dbReference type="InterPro" id="IPR013977">
    <property type="entry name" value="GcvT_C"/>
</dbReference>
<dbReference type="Gene3D" id="4.10.1250.10">
    <property type="entry name" value="Aminomethyltransferase fragment"/>
    <property type="match status" value="1"/>
</dbReference>
<dbReference type="NCBIfam" id="TIGR00528">
    <property type="entry name" value="gcvT"/>
    <property type="match status" value="1"/>
</dbReference>
<dbReference type="GO" id="GO:0005829">
    <property type="term" value="C:cytosol"/>
    <property type="evidence" value="ECO:0007669"/>
    <property type="project" value="TreeGrafter"/>
</dbReference>
<organism evidence="11 12">
    <name type="scientific">Salibacterium salarium</name>
    <dbReference type="NCBI Taxonomy" id="284579"/>
    <lineage>
        <taxon>Bacteria</taxon>
        <taxon>Bacillati</taxon>
        <taxon>Bacillota</taxon>
        <taxon>Bacilli</taxon>
        <taxon>Bacillales</taxon>
        <taxon>Bacillaceae</taxon>
    </lineage>
</organism>
<evidence type="ECO:0000313" key="12">
    <source>
        <dbReference type="Proteomes" id="UP000275076"/>
    </source>
</evidence>
<evidence type="ECO:0000259" key="9">
    <source>
        <dbReference type="Pfam" id="PF01571"/>
    </source>
</evidence>
<dbReference type="InterPro" id="IPR028896">
    <property type="entry name" value="GcvT/YgfZ/DmdA"/>
</dbReference>
<dbReference type="Gene3D" id="2.40.30.110">
    <property type="entry name" value="Aminomethyltransferase beta-barrel domains"/>
    <property type="match status" value="1"/>
</dbReference>
<dbReference type="NCBIfam" id="NF001567">
    <property type="entry name" value="PRK00389.1"/>
    <property type="match status" value="1"/>
</dbReference>
<feature type="binding site" evidence="8">
    <location>
        <position position="198"/>
    </location>
    <ligand>
        <name>substrate</name>
    </ligand>
</feature>
<comment type="subunit">
    <text evidence="7">The glycine cleavage system is composed of four proteins: P, T, L and H.</text>
</comment>
<dbReference type="GO" id="GO:0032259">
    <property type="term" value="P:methylation"/>
    <property type="evidence" value="ECO:0007669"/>
    <property type="project" value="UniProtKB-KW"/>
</dbReference>
<keyword evidence="3 7" id="KW-0032">Aminotransferase</keyword>
<dbReference type="GO" id="GO:0008483">
    <property type="term" value="F:transaminase activity"/>
    <property type="evidence" value="ECO:0007669"/>
    <property type="project" value="UniProtKB-KW"/>
</dbReference>
<dbReference type="GO" id="GO:0005960">
    <property type="term" value="C:glycine cleavage complex"/>
    <property type="evidence" value="ECO:0007669"/>
    <property type="project" value="InterPro"/>
</dbReference>
<dbReference type="FunFam" id="4.10.1250.10:FF:000001">
    <property type="entry name" value="Aminomethyltransferase"/>
    <property type="match status" value="1"/>
</dbReference>
<dbReference type="Pfam" id="PF08669">
    <property type="entry name" value="GCV_T_C"/>
    <property type="match status" value="1"/>
</dbReference>
<evidence type="ECO:0000313" key="11">
    <source>
        <dbReference type="EMBL" id="RSL30952.1"/>
    </source>
</evidence>
<dbReference type="FunFam" id="3.30.70.1400:FF:000001">
    <property type="entry name" value="Aminomethyltransferase"/>
    <property type="match status" value="1"/>
</dbReference>
<comment type="function">
    <text evidence="7">The glycine cleavage system catalyzes the degradation of glycine.</text>
</comment>
<evidence type="ECO:0000256" key="7">
    <source>
        <dbReference type="HAMAP-Rule" id="MF_00259"/>
    </source>
</evidence>
<dbReference type="AlphaFoldDB" id="A0A3R9PHQ9"/>
<comment type="similarity">
    <text evidence="1 7">Belongs to the GcvT family.</text>
</comment>
<comment type="caution">
    <text evidence="11">The sequence shown here is derived from an EMBL/GenBank/DDBJ whole genome shotgun (WGS) entry which is preliminary data.</text>
</comment>
<keyword evidence="12" id="KW-1185">Reference proteome</keyword>
<feature type="domain" description="Aminomethyltransferase C-terminal" evidence="10">
    <location>
        <begin position="283"/>
        <end position="360"/>
    </location>
</feature>
<keyword evidence="11" id="KW-0489">Methyltransferase</keyword>
<dbReference type="PANTHER" id="PTHR43757">
    <property type="entry name" value="AMINOMETHYLTRANSFERASE"/>
    <property type="match status" value="1"/>
</dbReference>
<name>A0A3R9PHQ9_9BACI</name>
<dbReference type="SUPFAM" id="SSF101790">
    <property type="entry name" value="Aminomethyltransferase beta-barrel domain"/>
    <property type="match status" value="1"/>
</dbReference>
<dbReference type="Pfam" id="PF01571">
    <property type="entry name" value="GCV_T"/>
    <property type="match status" value="1"/>
</dbReference>
<dbReference type="EMBL" id="RBVX01000030">
    <property type="protein sequence ID" value="RSL30952.1"/>
    <property type="molecule type" value="Genomic_DNA"/>
</dbReference>
<evidence type="ECO:0000256" key="2">
    <source>
        <dbReference type="ARBA" id="ARBA00012616"/>
    </source>
</evidence>
<dbReference type="InterPro" id="IPR022903">
    <property type="entry name" value="GcvT_bac"/>
</dbReference>
<evidence type="ECO:0000256" key="1">
    <source>
        <dbReference type="ARBA" id="ARBA00008609"/>
    </source>
</evidence>
<dbReference type="Proteomes" id="UP000275076">
    <property type="component" value="Unassembled WGS sequence"/>
</dbReference>
<dbReference type="InterPro" id="IPR027266">
    <property type="entry name" value="TrmE/GcvT-like"/>
</dbReference>
<dbReference type="GO" id="GO:0004047">
    <property type="term" value="F:aminomethyltransferase activity"/>
    <property type="evidence" value="ECO:0007669"/>
    <property type="project" value="UniProtKB-UniRule"/>
</dbReference>
<protein>
    <recommendedName>
        <fullName evidence="2 7">Aminomethyltransferase</fullName>
        <ecNumber evidence="2 7">2.1.2.10</ecNumber>
    </recommendedName>
    <alternativeName>
        <fullName evidence="5 7">Glycine cleavage system T protein</fullName>
    </alternativeName>
</protein>
<dbReference type="Gene3D" id="3.30.70.1400">
    <property type="entry name" value="Aminomethyltransferase beta-barrel domains"/>
    <property type="match status" value="1"/>
</dbReference>